<dbReference type="InterPro" id="IPR029044">
    <property type="entry name" value="Nucleotide-diphossugar_trans"/>
</dbReference>
<feature type="transmembrane region" description="Helical" evidence="10">
    <location>
        <begin position="644"/>
        <end position="664"/>
    </location>
</feature>
<dbReference type="InterPro" id="IPR004835">
    <property type="entry name" value="Chitin_synth"/>
</dbReference>
<comment type="subcellular location">
    <subcellularLocation>
        <location evidence="1">Cell membrane</location>
        <topology evidence="1">Multi-pass membrane protein</topology>
    </subcellularLocation>
</comment>
<proteinExistence type="predicted"/>
<keyword evidence="8 10" id="KW-0472">Membrane</keyword>
<feature type="transmembrane region" description="Helical" evidence="10">
    <location>
        <begin position="570"/>
        <end position="595"/>
    </location>
</feature>
<dbReference type="GO" id="GO:0004100">
    <property type="term" value="F:chitin synthase activity"/>
    <property type="evidence" value="ECO:0007669"/>
    <property type="project" value="UniProtKB-EC"/>
</dbReference>
<dbReference type="GO" id="GO:0006031">
    <property type="term" value="P:chitin biosynthetic process"/>
    <property type="evidence" value="ECO:0007669"/>
    <property type="project" value="TreeGrafter"/>
</dbReference>
<evidence type="ECO:0000256" key="10">
    <source>
        <dbReference type="SAM" id="Phobius"/>
    </source>
</evidence>
<organism evidence="11">
    <name type="scientific">Satyrvirus sp</name>
    <dbReference type="NCBI Taxonomy" id="2487771"/>
    <lineage>
        <taxon>Viruses</taxon>
        <taxon>Varidnaviria</taxon>
        <taxon>Bamfordvirae</taxon>
        <taxon>Nucleocytoviricota</taxon>
        <taxon>Megaviricetes</taxon>
        <taxon>Imitervirales</taxon>
        <taxon>Mimiviridae</taxon>
        <taxon>Megamimivirinae</taxon>
    </lineage>
</organism>
<name>A0A3G5AF16_9VIRU</name>
<dbReference type="EMBL" id="MK072470">
    <property type="protein sequence ID" value="AYV85728.1"/>
    <property type="molecule type" value="Genomic_DNA"/>
</dbReference>
<evidence type="ECO:0000256" key="7">
    <source>
        <dbReference type="ARBA" id="ARBA00022989"/>
    </source>
</evidence>
<feature type="transmembrane region" description="Helical" evidence="10">
    <location>
        <begin position="468"/>
        <end position="486"/>
    </location>
</feature>
<feature type="transmembrane region" description="Helical" evidence="10">
    <location>
        <begin position="538"/>
        <end position="558"/>
    </location>
</feature>
<dbReference type="Pfam" id="PF01644">
    <property type="entry name" value="Chitin_synth_1"/>
    <property type="match status" value="1"/>
</dbReference>
<evidence type="ECO:0000256" key="8">
    <source>
        <dbReference type="ARBA" id="ARBA00023136"/>
    </source>
</evidence>
<dbReference type="GO" id="GO:0005886">
    <property type="term" value="C:plasma membrane"/>
    <property type="evidence" value="ECO:0007669"/>
    <property type="project" value="UniProtKB-SubCell"/>
</dbReference>
<dbReference type="Gene3D" id="3.90.550.10">
    <property type="entry name" value="Spore Coat Polysaccharide Biosynthesis Protein SpsA, Chain A"/>
    <property type="match status" value="1"/>
</dbReference>
<evidence type="ECO:0000256" key="9">
    <source>
        <dbReference type="ARBA" id="ARBA00023316"/>
    </source>
</evidence>
<protein>
    <recommendedName>
        <fullName evidence="2">chitin synthase</fullName>
        <ecNumber evidence="2">2.4.1.16</ecNumber>
    </recommendedName>
</protein>
<accession>A0A3G5AF16</accession>
<evidence type="ECO:0000256" key="6">
    <source>
        <dbReference type="ARBA" id="ARBA00022692"/>
    </source>
</evidence>
<evidence type="ECO:0000256" key="4">
    <source>
        <dbReference type="ARBA" id="ARBA00022676"/>
    </source>
</evidence>
<dbReference type="EC" id="2.4.1.16" evidence="2"/>
<gene>
    <name evidence="11" type="ORF">Satyrvirus34_8</name>
</gene>
<feature type="transmembrane region" description="Helical" evidence="10">
    <location>
        <begin position="498"/>
        <end position="526"/>
    </location>
</feature>
<keyword evidence="7 10" id="KW-1133">Transmembrane helix</keyword>
<evidence type="ECO:0000313" key="11">
    <source>
        <dbReference type="EMBL" id="AYV85728.1"/>
    </source>
</evidence>
<dbReference type="PANTHER" id="PTHR22914">
    <property type="entry name" value="CHITIN SYNTHASE"/>
    <property type="match status" value="1"/>
</dbReference>
<evidence type="ECO:0000256" key="2">
    <source>
        <dbReference type="ARBA" id="ARBA00012543"/>
    </source>
</evidence>
<evidence type="ECO:0000256" key="3">
    <source>
        <dbReference type="ARBA" id="ARBA00022475"/>
    </source>
</evidence>
<keyword evidence="4" id="KW-0328">Glycosyltransferase</keyword>
<keyword evidence="9" id="KW-0961">Cell wall biogenesis/degradation</keyword>
<keyword evidence="3" id="KW-1003">Cell membrane</keyword>
<keyword evidence="6 10" id="KW-0812">Transmembrane</keyword>
<evidence type="ECO:0000256" key="1">
    <source>
        <dbReference type="ARBA" id="ARBA00004651"/>
    </source>
</evidence>
<dbReference type="GO" id="GO:0071555">
    <property type="term" value="P:cell wall organization"/>
    <property type="evidence" value="ECO:0007669"/>
    <property type="project" value="UniProtKB-KW"/>
</dbReference>
<evidence type="ECO:0000256" key="5">
    <source>
        <dbReference type="ARBA" id="ARBA00022679"/>
    </source>
</evidence>
<keyword evidence="5" id="KW-0808">Transferase</keyword>
<dbReference type="SUPFAM" id="SSF53448">
    <property type="entry name" value="Nucleotide-diphospho-sugar transferases"/>
    <property type="match status" value="1"/>
</dbReference>
<sequence>MEIEEENTHNNISSAENSIHKIKRLHQDQIEQHTNNVAANSGITSTQSTSSSNDNGLIFNVIDKIKREVSVVFSPTYPYDKTDMLTMKRKSEHVAEKKDEKYKPDEMDSNICIKKFYDYRPLENKKYFKTFTKTFDKNGIKRTGLSVVIPFFNEPSHELQQTLNSLYNAYLELQLSSKRWREKQIRICLIQDGWHKAHFTMQNYLKKLFPRKINGVDWWDHFPEFNKNFSDTETNAMYIFEKGFYEPTEINVQDGFEKDRKPMILTLVVKINNRRKHNSHEWFLGKNGYAEASNGEYLFLTDAFTLYSETCLFHLVKELDNNKSLGAVTGRQRLMTRDQQGSDTETVLSLGFLLRMVQLGDFELANCVYNGAFHNGGLLPVIPGPCGLYRASVVLENNVRDSYFKVVNEEPDKTGLVLGNLRIAEDRVLSFYSVTKVKERYMAFNPLAVFYFEAETDLQKFMLQRRRWINGSVAGYLYLLIFRFFDYLKWETSHLRKLYVGILLFCQLFTYAMVGIAPGISLKIFYYGIDYFNNYYNWGLDLELIALFVIIWAIYIAHVIVHNIKKFNFALIYILLALAICTSVVTFSSLFHFIFISTQKNTSEFALVYDIVLCMGVCVFVGPFFLALLLSGRGHSLLFMIKSYPAYILFMPMMIAWFGSYSYSRTWDLTWGNRPATELNDMSKDKKQIMIAKFKEKSVKIILVLLACNLGIFFAPLIAQVAVVGLFFAVALYQMSLSFIFCLTKIYYKIKVTIGKICRFIKGGPNPDECSPHNSRIMDSRIAEV</sequence>
<feature type="transmembrane region" description="Helical" evidence="10">
    <location>
        <begin position="607"/>
        <end position="632"/>
    </location>
</feature>
<dbReference type="PANTHER" id="PTHR22914:SF9">
    <property type="entry name" value="CHITIN SYNTHASE 1"/>
    <property type="match status" value="1"/>
</dbReference>
<feature type="transmembrane region" description="Helical" evidence="10">
    <location>
        <begin position="725"/>
        <end position="748"/>
    </location>
</feature>
<reference evidence="11" key="1">
    <citation type="submission" date="2018-10" db="EMBL/GenBank/DDBJ databases">
        <title>Hidden diversity of soil giant viruses.</title>
        <authorList>
            <person name="Schulz F."/>
            <person name="Alteio L."/>
            <person name="Goudeau D."/>
            <person name="Ryan E.M."/>
            <person name="Malmstrom R.R."/>
            <person name="Blanchard J."/>
            <person name="Woyke T."/>
        </authorList>
    </citation>
    <scope>NUCLEOTIDE SEQUENCE</scope>
    <source>
        <strain evidence="11">SAV1</strain>
    </source>
</reference>